<evidence type="ECO:0000313" key="1">
    <source>
        <dbReference type="EMBL" id="VDD97816.1"/>
    </source>
</evidence>
<reference evidence="3" key="1">
    <citation type="submission" date="2017-02" db="UniProtKB">
        <authorList>
            <consortium name="WormBaseParasite"/>
        </authorList>
    </citation>
    <scope>IDENTIFICATION</scope>
</reference>
<gene>
    <name evidence="1" type="ORF">EVEC_LOCUS12567</name>
</gene>
<dbReference type="EMBL" id="UXUI01015288">
    <property type="protein sequence ID" value="VDD97816.1"/>
    <property type="molecule type" value="Genomic_DNA"/>
</dbReference>
<name>A0A0N4VQX1_ENTVE</name>
<keyword evidence="2" id="KW-1185">Reference proteome</keyword>
<dbReference type="WBParaSite" id="EVEC_0001342801-mRNA-1">
    <property type="protein sequence ID" value="EVEC_0001342801-mRNA-1"/>
    <property type="gene ID" value="EVEC_0001342801"/>
</dbReference>
<evidence type="ECO:0000313" key="3">
    <source>
        <dbReference type="WBParaSite" id="EVEC_0001342801-mRNA-1"/>
    </source>
</evidence>
<sequence>MAQFSEIFGTGIPVTEVNDQIRGWLSLKFSPISAAFCGESRSEMVRTKQTARKTLPQSHGKLKKLFAKRQLRSSGKVKKEEVSKIKHRRYKIGKEYKD</sequence>
<dbReference type="AlphaFoldDB" id="A0A0N4VQX1"/>
<organism evidence="3">
    <name type="scientific">Enterobius vermicularis</name>
    <name type="common">Human pinworm</name>
    <dbReference type="NCBI Taxonomy" id="51028"/>
    <lineage>
        <taxon>Eukaryota</taxon>
        <taxon>Metazoa</taxon>
        <taxon>Ecdysozoa</taxon>
        <taxon>Nematoda</taxon>
        <taxon>Chromadorea</taxon>
        <taxon>Rhabditida</taxon>
        <taxon>Spirurina</taxon>
        <taxon>Oxyuridomorpha</taxon>
        <taxon>Oxyuroidea</taxon>
        <taxon>Oxyuridae</taxon>
        <taxon>Enterobius</taxon>
    </lineage>
</organism>
<accession>A0A0N4VQX1</accession>
<dbReference type="Proteomes" id="UP000274131">
    <property type="component" value="Unassembled WGS sequence"/>
</dbReference>
<reference evidence="1 2" key="2">
    <citation type="submission" date="2018-10" db="EMBL/GenBank/DDBJ databases">
        <authorList>
            <consortium name="Pathogen Informatics"/>
        </authorList>
    </citation>
    <scope>NUCLEOTIDE SEQUENCE [LARGE SCALE GENOMIC DNA]</scope>
</reference>
<proteinExistence type="predicted"/>
<protein>
    <submittedName>
        <fullName evidence="3">30S ribosomal protein S21</fullName>
    </submittedName>
</protein>
<evidence type="ECO:0000313" key="2">
    <source>
        <dbReference type="Proteomes" id="UP000274131"/>
    </source>
</evidence>